<name>A0A9Q1H2C1_HOLLE</name>
<dbReference type="OrthoDB" id="10068634at2759"/>
<gene>
    <name evidence="2" type="ORF">HOLleu_26191</name>
</gene>
<proteinExistence type="predicted"/>
<reference evidence="2" key="1">
    <citation type="submission" date="2021-10" db="EMBL/GenBank/DDBJ databases">
        <title>Tropical sea cucumber genome reveals ecological adaptation and Cuvierian tubules defense mechanism.</title>
        <authorList>
            <person name="Chen T."/>
        </authorList>
    </citation>
    <scope>NUCLEOTIDE SEQUENCE</scope>
    <source>
        <strain evidence="2">Nanhai2018</strain>
        <tissue evidence="2">Muscle</tissue>
    </source>
</reference>
<feature type="region of interest" description="Disordered" evidence="1">
    <location>
        <begin position="52"/>
        <end position="80"/>
    </location>
</feature>
<dbReference type="EMBL" id="JAIZAY010000012">
    <property type="protein sequence ID" value="KAJ8032622.1"/>
    <property type="molecule type" value="Genomic_DNA"/>
</dbReference>
<dbReference type="AlphaFoldDB" id="A0A9Q1H2C1"/>
<organism evidence="2 3">
    <name type="scientific">Holothuria leucospilota</name>
    <name type="common">Black long sea cucumber</name>
    <name type="synonym">Mertensiothuria leucospilota</name>
    <dbReference type="NCBI Taxonomy" id="206669"/>
    <lineage>
        <taxon>Eukaryota</taxon>
        <taxon>Metazoa</taxon>
        <taxon>Echinodermata</taxon>
        <taxon>Eleutherozoa</taxon>
        <taxon>Echinozoa</taxon>
        <taxon>Holothuroidea</taxon>
        <taxon>Aspidochirotacea</taxon>
        <taxon>Aspidochirotida</taxon>
        <taxon>Holothuriidae</taxon>
        <taxon>Holothuria</taxon>
    </lineage>
</organism>
<evidence type="ECO:0000313" key="2">
    <source>
        <dbReference type="EMBL" id="KAJ8032622.1"/>
    </source>
</evidence>
<keyword evidence="3" id="KW-1185">Reference proteome</keyword>
<accession>A0A9Q1H2C1</accession>
<dbReference type="Proteomes" id="UP001152320">
    <property type="component" value="Chromosome 12"/>
</dbReference>
<feature type="region of interest" description="Disordered" evidence="1">
    <location>
        <begin position="1"/>
        <end position="36"/>
    </location>
</feature>
<protein>
    <submittedName>
        <fullName evidence="2">Uncharacterized protein</fullName>
    </submittedName>
</protein>
<feature type="compositionally biased region" description="Polar residues" evidence="1">
    <location>
        <begin position="150"/>
        <end position="160"/>
    </location>
</feature>
<feature type="region of interest" description="Disordered" evidence="1">
    <location>
        <begin position="110"/>
        <end position="264"/>
    </location>
</feature>
<comment type="caution">
    <text evidence="2">The sequence shown here is derived from an EMBL/GenBank/DDBJ whole genome shotgun (WGS) entry which is preliminary data.</text>
</comment>
<feature type="compositionally biased region" description="Basic and acidic residues" evidence="1">
    <location>
        <begin position="196"/>
        <end position="214"/>
    </location>
</feature>
<feature type="compositionally biased region" description="Low complexity" evidence="1">
    <location>
        <begin position="215"/>
        <end position="234"/>
    </location>
</feature>
<feature type="compositionally biased region" description="Polar residues" evidence="1">
    <location>
        <begin position="59"/>
        <end position="70"/>
    </location>
</feature>
<evidence type="ECO:0000313" key="3">
    <source>
        <dbReference type="Proteomes" id="UP001152320"/>
    </source>
</evidence>
<evidence type="ECO:0000256" key="1">
    <source>
        <dbReference type="SAM" id="MobiDB-lite"/>
    </source>
</evidence>
<sequence length="285" mass="32361">METEIKDLKTQVDEANKEKDRLLKENKTQQSKVEELSKLVEEKENALIQQRQEAETLISKEQPSSQSFTESQKDRLLSPKQAVKVTPKIAKTPLTGKHVVIIHCVVKPVTPREKTPSHGILKTAGDATSAKKRSRVMFAAEKSESKQDNGSESDSSTSQLMEIEMDNIPYSSVKEKQKKKGIPSQKVTPIRVKPSPRHERESPMDISPLRDHNFQQKPSTKTTSLTKKTQDQLTNNTRKTPKKAFRVKSWGDSPYRKKKKTTAPMKAKQADLSWFENDAVFGFFE</sequence>